<dbReference type="HOGENOM" id="CLU_873202_0_0_2"/>
<dbReference type="GO" id="GO:0051087">
    <property type="term" value="F:protein-folding chaperone binding"/>
    <property type="evidence" value="ECO:0007669"/>
    <property type="project" value="InterPro"/>
</dbReference>
<evidence type="ECO:0000313" key="2">
    <source>
        <dbReference type="EMBL" id="AGN26619.1"/>
    </source>
</evidence>
<dbReference type="Pfam" id="PF01025">
    <property type="entry name" value="GrpE"/>
    <property type="match status" value="1"/>
</dbReference>
<dbReference type="GO" id="GO:0042803">
    <property type="term" value="F:protein homodimerization activity"/>
    <property type="evidence" value="ECO:0007669"/>
    <property type="project" value="InterPro"/>
</dbReference>
<dbReference type="KEGG" id="mer:MMINT_12900"/>
<proteinExistence type="predicted"/>
<feature type="compositionally biased region" description="Basic and acidic residues" evidence="1">
    <location>
        <begin position="13"/>
        <end position="26"/>
    </location>
</feature>
<dbReference type="AlphaFoldDB" id="R9T7I7"/>
<dbReference type="GO" id="GO:0000774">
    <property type="term" value="F:adenyl-nucleotide exchange factor activity"/>
    <property type="evidence" value="ECO:0007669"/>
    <property type="project" value="InterPro"/>
</dbReference>
<evidence type="ECO:0000313" key="3">
    <source>
        <dbReference type="Proteomes" id="UP000014070"/>
    </source>
</evidence>
<gene>
    <name evidence="2" type="ORF">MMINT_12900</name>
</gene>
<evidence type="ECO:0008006" key="4">
    <source>
        <dbReference type="Google" id="ProtNLM"/>
    </source>
</evidence>
<dbReference type="STRING" id="1295009.MMINT_12900"/>
<dbReference type="InParanoid" id="R9T7I7"/>
<sequence length="318" mass="36445">MGGGGRSSSITPKKTDLTINEDKISHPDQTIQDSENGTEELCEKNGYEGSNSHVNGLSDDINDLSRLEPPKINNASTSRINISGKIILEKNDQIDKKDELLQIHNSIQQIIKMLEPVLQMVSGAGYYEKTNDENQESIETFEEMLRDINTKIDEIIHAYNVLVSLYSKINITDGINDLGKHLSSVINETCGDLAKSKNIDTENKIIDYFIDVFENYKKMYNAAENNNSFDYKKSFLSIDQMFRCALKNINVEYIEKFLVGENVDYETMRIIGTENTEDEYKVSTISNYIDSGSYKRNDRIIRQQKVMIFTRMENYEQE</sequence>
<evidence type="ECO:0000256" key="1">
    <source>
        <dbReference type="SAM" id="MobiDB-lite"/>
    </source>
</evidence>
<dbReference type="RefSeq" id="WP_020449144.1">
    <property type="nucleotide sequence ID" value="NC_021353.1"/>
</dbReference>
<reference evidence="2 3" key="1">
    <citation type="journal article" date="2013" name="Genome Announc.">
        <title>Genome sequence of 'Candidatus Methanomassiliicoccus intestinalis' Issoire-Mx1, a third thermoplasmatales-related methanogenic archaeon from human feces.</title>
        <authorList>
            <person name="Borrel G."/>
            <person name="Harris H.M."/>
            <person name="Parisot N."/>
            <person name="Gaci N."/>
            <person name="Tottey W."/>
            <person name="Mihajlovski A."/>
            <person name="Deane J."/>
            <person name="Gribaldo S."/>
            <person name="Bardot O."/>
            <person name="Peyretaillade E."/>
            <person name="Peyret P."/>
            <person name="O'Toole P.W."/>
            <person name="Brugere J.F."/>
        </authorList>
    </citation>
    <scope>NUCLEOTIDE SEQUENCE [LARGE SCALE GENOMIC DNA]</scope>
    <source>
        <strain evidence="2 3">Issoire-Mx1</strain>
    </source>
</reference>
<accession>R9T7I7</accession>
<dbReference type="GeneID" id="41323676"/>
<protein>
    <recommendedName>
        <fullName evidence="4">Nucleotide exchange factor GrpE</fullName>
    </recommendedName>
</protein>
<dbReference type="GO" id="GO:0006457">
    <property type="term" value="P:protein folding"/>
    <property type="evidence" value="ECO:0007669"/>
    <property type="project" value="InterPro"/>
</dbReference>
<keyword evidence="3" id="KW-1185">Reference proteome</keyword>
<feature type="region of interest" description="Disordered" evidence="1">
    <location>
        <begin position="1"/>
        <end position="62"/>
    </location>
</feature>
<dbReference type="InterPro" id="IPR000740">
    <property type="entry name" value="GrpE"/>
</dbReference>
<dbReference type="EMBL" id="CP005934">
    <property type="protein sequence ID" value="AGN26619.1"/>
    <property type="molecule type" value="Genomic_DNA"/>
</dbReference>
<dbReference type="Proteomes" id="UP000014070">
    <property type="component" value="Chromosome"/>
</dbReference>
<name>R9T7I7_METII</name>
<organism evidence="2 3">
    <name type="scientific">Methanomassiliicoccus intestinalis (strain Issoire-Mx1)</name>
    <dbReference type="NCBI Taxonomy" id="1295009"/>
    <lineage>
        <taxon>Archaea</taxon>
        <taxon>Methanobacteriati</taxon>
        <taxon>Thermoplasmatota</taxon>
        <taxon>Thermoplasmata</taxon>
        <taxon>Methanomassiliicoccales</taxon>
        <taxon>Methanomassiliicoccaceae</taxon>
        <taxon>Methanomassiliicoccus</taxon>
    </lineage>
</organism>